<reference evidence="1" key="2">
    <citation type="journal article" date="2021" name="Syst. Appl. Microbiol.">
        <title>Roseomonas hellenica sp. nov., isolated from roots of wild-growing Alkanna tinctoria.</title>
        <authorList>
            <person name="Rat A."/>
            <person name="Naranjo H.D."/>
            <person name="Lebbe L."/>
            <person name="Cnockaert M."/>
            <person name="Krigas N."/>
            <person name="Grigoriadou K."/>
            <person name="Maloupa E."/>
            <person name="Willems A."/>
        </authorList>
    </citation>
    <scope>NUCLEOTIDE SEQUENCE</scope>
    <source>
        <strain evidence="1">LMG 31228</strain>
    </source>
</reference>
<proteinExistence type="predicted"/>
<name>A0A9X9XIZ7_9PROT</name>
<dbReference type="AlphaFoldDB" id="A0A9X9XIZ7"/>
<dbReference type="Proteomes" id="UP001138709">
    <property type="component" value="Unassembled WGS sequence"/>
</dbReference>
<keyword evidence="2" id="KW-1185">Reference proteome</keyword>
<evidence type="ECO:0000313" key="2">
    <source>
        <dbReference type="Proteomes" id="UP001138709"/>
    </source>
</evidence>
<reference evidence="1" key="1">
    <citation type="submission" date="2020-01" db="EMBL/GenBank/DDBJ databases">
        <authorList>
            <person name="Rat A."/>
        </authorList>
    </citation>
    <scope>NUCLEOTIDE SEQUENCE</scope>
    <source>
        <strain evidence="1">LMG 31228</strain>
    </source>
</reference>
<sequence length="154" mass="15390">MTARISIGLPAVTVHGLAQAEAALSAAGPRGVLLLSAPGAAGFAGPAWFLEVVAEAARRHPGVPQRAALDCGGAAGTALAALRAGVRLLVLDGACPAFPAVAAAAAEAGAEIWPGRPRSLDLGRLDLGRRDDLARLRAWLAMEAPQEGGTPPAP</sequence>
<dbReference type="RefSeq" id="WP_211849248.1">
    <property type="nucleotide sequence ID" value="NZ_JAAEDL010000038.1"/>
</dbReference>
<protein>
    <submittedName>
        <fullName evidence="1">Uncharacterized protein</fullName>
    </submittedName>
</protein>
<organism evidence="1 2">
    <name type="scientific">Neoroseomonas eburnea</name>
    <dbReference type="NCBI Taxonomy" id="1346889"/>
    <lineage>
        <taxon>Bacteria</taxon>
        <taxon>Pseudomonadati</taxon>
        <taxon>Pseudomonadota</taxon>
        <taxon>Alphaproteobacteria</taxon>
        <taxon>Acetobacterales</taxon>
        <taxon>Acetobacteraceae</taxon>
        <taxon>Neoroseomonas</taxon>
    </lineage>
</organism>
<gene>
    <name evidence="1" type="ORF">GXW74_24605</name>
</gene>
<accession>A0A9X9XIZ7</accession>
<comment type="caution">
    <text evidence="1">The sequence shown here is derived from an EMBL/GenBank/DDBJ whole genome shotgun (WGS) entry which is preliminary data.</text>
</comment>
<evidence type="ECO:0000313" key="1">
    <source>
        <dbReference type="EMBL" id="MBR0683683.1"/>
    </source>
</evidence>
<dbReference type="EMBL" id="JAAEDL010000038">
    <property type="protein sequence ID" value="MBR0683683.1"/>
    <property type="molecule type" value="Genomic_DNA"/>
</dbReference>